<dbReference type="KEGG" id="tan:TA20520"/>
<feature type="domain" description="GOLD" evidence="10">
    <location>
        <begin position="29"/>
        <end position="117"/>
    </location>
</feature>
<dbReference type="OrthoDB" id="3427at2759"/>
<evidence type="ECO:0000313" key="14">
    <source>
        <dbReference type="Proteomes" id="UP000001950"/>
    </source>
</evidence>
<evidence type="ECO:0000256" key="3">
    <source>
        <dbReference type="ARBA" id="ARBA00022692"/>
    </source>
</evidence>
<dbReference type="SMART" id="SM01190">
    <property type="entry name" value="EMP24_GP25L"/>
    <property type="match status" value="1"/>
</dbReference>
<evidence type="ECO:0000313" key="11">
    <source>
        <dbReference type="EMBL" id="CAI73586.1"/>
    </source>
</evidence>
<evidence type="ECO:0000259" key="10">
    <source>
        <dbReference type="PROSITE" id="PS50866"/>
    </source>
</evidence>
<dbReference type="RefSeq" id="XP_954263.1">
    <property type="nucleotide sequence ID" value="XM_949170.1"/>
</dbReference>
<dbReference type="AlphaFoldDB" id="Q4UH53"/>
<dbReference type="InterPro" id="IPR009038">
    <property type="entry name" value="GOLD_dom"/>
</dbReference>
<evidence type="ECO:0000256" key="6">
    <source>
        <dbReference type="ARBA" id="ARBA00023136"/>
    </source>
</evidence>
<reference evidence="12" key="2">
    <citation type="submission" date="2018-07" db="EMBL/GenBank/DDBJ databases">
        <authorList>
            <person name="Quirk P.G."/>
            <person name="Krulwich T.A."/>
        </authorList>
    </citation>
    <scope>NUCLEOTIDE SEQUENCE</scope>
    <source>
        <strain evidence="12">Anand</strain>
    </source>
</reference>
<dbReference type="InParanoid" id="Q4UH53"/>
<dbReference type="FunCoup" id="Q4UH53">
    <property type="interactions" value="133"/>
</dbReference>
<reference evidence="11 14" key="1">
    <citation type="journal article" date="2005" name="Science">
        <title>Genome of the host-cell transforming parasite Theileria annulata compared with T. parva.</title>
        <authorList>
            <person name="Pain A."/>
            <person name="Renauld H."/>
            <person name="Berriman M."/>
            <person name="Murphy L."/>
            <person name="Yeats C.A."/>
            <person name="Weir W."/>
            <person name="Kerhornou A."/>
            <person name="Aslett M."/>
            <person name="Bishop R."/>
            <person name="Bouchier C."/>
            <person name="Cochet M."/>
            <person name="Coulson R.M.R."/>
            <person name="Cronin A."/>
            <person name="de Villiers E.P."/>
            <person name="Fraser A."/>
            <person name="Fosker N."/>
            <person name="Gardner M."/>
            <person name="Goble A."/>
            <person name="Griffiths-Jones S."/>
            <person name="Harris D.E."/>
            <person name="Katzer F."/>
            <person name="Larke N."/>
            <person name="Lord A."/>
            <person name="Maser P."/>
            <person name="McKellar S."/>
            <person name="Mooney P."/>
            <person name="Morton F."/>
            <person name="Nene V."/>
            <person name="O'Neil S."/>
            <person name="Price C."/>
            <person name="Quail M.A."/>
            <person name="Rabbinowitsch E."/>
            <person name="Rawlings N.D."/>
            <person name="Rutter S."/>
            <person name="Saunders D."/>
            <person name="Seeger K."/>
            <person name="Shah T."/>
            <person name="Squares R."/>
            <person name="Squares S."/>
            <person name="Tivey A."/>
            <person name="Walker A.R."/>
            <person name="Woodward J."/>
            <person name="Dobbelaere D.A.E."/>
            <person name="Langsley G."/>
            <person name="Rajandream M.A."/>
            <person name="McKeever D."/>
            <person name="Shiels B."/>
            <person name="Tait A."/>
            <person name="Barrell B.G."/>
            <person name="Hall N."/>
        </authorList>
    </citation>
    <scope>NUCLEOTIDE SEQUENCE [LARGE SCALE GENOMIC DNA]</scope>
    <source>
        <strain evidence="14">Ankara</strain>
        <strain evidence="11">Ankara isolate clone C9</strain>
    </source>
</reference>
<keyword evidence="6 8" id="KW-0472">Membrane</keyword>
<keyword evidence="5 8" id="KW-1133">Transmembrane helix</keyword>
<dbReference type="Proteomes" id="UP000001950">
    <property type="component" value="Chromosome 1"/>
</dbReference>
<dbReference type="PROSITE" id="PS50866">
    <property type="entry name" value="GOLD"/>
    <property type="match status" value="1"/>
</dbReference>
<dbReference type="Pfam" id="PF01105">
    <property type="entry name" value="EMP24_GP25L"/>
    <property type="match status" value="1"/>
</dbReference>
<dbReference type="InterPro" id="IPR015720">
    <property type="entry name" value="Emp24-like"/>
</dbReference>
<keyword evidence="4 9" id="KW-0732">Signal</keyword>
<dbReference type="GO" id="GO:0016020">
    <property type="term" value="C:membrane"/>
    <property type="evidence" value="ECO:0007669"/>
    <property type="project" value="UniProtKB-SubCell"/>
</dbReference>
<evidence type="ECO:0000313" key="13">
    <source>
        <dbReference type="EMBL" id="SVP89810.1"/>
    </source>
</evidence>
<dbReference type="EMBL" id="UIVS01000001">
    <property type="protein sequence ID" value="SVP89810.1"/>
    <property type="molecule type" value="Genomic_DNA"/>
</dbReference>
<feature type="transmembrane region" description="Helical" evidence="8">
    <location>
        <begin position="182"/>
        <end position="205"/>
    </location>
</feature>
<sequence length="215" mass="24968">MDLIFLFALFNLFLKSACSLYFLVPQNGERCFFENVPEKALLSVSYDLISEEGRDCVLSISDNDRRVLKNMKLDQDQTHKRLSFVSPATDNYNICVHCPGRLWYMSQMCKISLNFEIADVSSGGDSQYDVNYETTAKKHQVESLTNHLHHFIASANVIQEYQISENRNSTKLYDNYKSMNNWILAFYLLEILVVVLTSAFSVYHITRFFKTQCFI</sequence>
<evidence type="ECO:0000256" key="2">
    <source>
        <dbReference type="ARBA" id="ARBA00007104"/>
    </source>
</evidence>
<accession>Q4UH53</accession>
<name>Q4UH53_THEAN</name>
<feature type="signal peptide" evidence="9">
    <location>
        <begin position="1"/>
        <end position="19"/>
    </location>
</feature>
<dbReference type="EMBL" id="UIVT01000001">
    <property type="protein sequence ID" value="SVP88657.1"/>
    <property type="molecule type" value="Genomic_DNA"/>
</dbReference>
<dbReference type="eggNOG" id="KOG1690">
    <property type="taxonomic scope" value="Eukaryota"/>
</dbReference>
<evidence type="ECO:0000256" key="9">
    <source>
        <dbReference type="SAM" id="SignalP"/>
    </source>
</evidence>
<dbReference type="PANTHER" id="PTHR22811">
    <property type="entry name" value="TRANSMEMBRANE EMP24 DOMAIN-CONTAINING PROTEIN"/>
    <property type="match status" value="1"/>
</dbReference>
<comment type="subcellular location">
    <subcellularLocation>
        <location evidence="1 7">Membrane</location>
        <topology evidence="1 7">Single-pass type I membrane protein</topology>
    </subcellularLocation>
</comment>
<dbReference type="STRING" id="5874.Q4UH53"/>
<feature type="chain" id="PRO_5033704864" evidence="9">
    <location>
        <begin position="20"/>
        <end position="215"/>
    </location>
</feature>
<proteinExistence type="inferred from homology"/>
<evidence type="ECO:0000256" key="8">
    <source>
        <dbReference type="SAM" id="Phobius"/>
    </source>
</evidence>
<protein>
    <submittedName>
        <fullName evidence="12">Emp24/gp25L/p24 family/GOLD, putative</fullName>
    </submittedName>
</protein>
<dbReference type="VEuPathDB" id="PiroplasmaDB:TA20520"/>
<organism evidence="11 14">
    <name type="scientific">Theileria annulata</name>
    <dbReference type="NCBI Taxonomy" id="5874"/>
    <lineage>
        <taxon>Eukaryota</taxon>
        <taxon>Sar</taxon>
        <taxon>Alveolata</taxon>
        <taxon>Apicomplexa</taxon>
        <taxon>Aconoidasida</taxon>
        <taxon>Piroplasmida</taxon>
        <taxon>Theileriidae</taxon>
        <taxon>Theileria</taxon>
    </lineage>
</organism>
<comment type="similarity">
    <text evidence="2 7">Belongs to the EMP24/GP25L family.</text>
</comment>
<gene>
    <name evidence="11" type="ORF">TA20520</name>
    <name evidence="12" type="ORF">TAT_000051400</name>
    <name evidence="13" type="ORF">TAV_000051100</name>
</gene>
<evidence type="ECO:0000256" key="7">
    <source>
        <dbReference type="RuleBase" id="RU003827"/>
    </source>
</evidence>
<evidence type="ECO:0000256" key="5">
    <source>
        <dbReference type="ARBA" id="ARBA00022989"/>
    </source>
</evidence>
<dbReference type="OMA" id="YYICISC"/>
<keyword evidence="14" id="KW-1185">Reference proteome</keyword>
<dbReference type="GeneID" id="3864100"/>
<evidence type="ECO:0000313" key="12">
    <source>
        <dbReference type="EMBL" id="SVP88657.1"/>
    </source>
</evidence>
<dbReference type="EMBL" id="CR940347">
    <property type="protein sequence ID" value="CAI73586.1"/>
    <property type="molecule type" value="Genomic_DNA"/>
</dbReference>
<evidence type="ECO:0000256" key="1">
    <source>
        <dbReference type="ARBA" id="ARBA00004479"/>
    </source>
</evidence>
<evidence type="ECO:0000256" key="4">
    <source>
        <dbReference type="ARBA" id="ARBA00022729"/>
    </source>
</evidence>
<keyword evidence="3 7" id="KW-0812">Transmembrane</keyword>